<evidence type="ECO:0008006" key="4">
    <source>
        <dbReference type="Google" id="ProtNLM"/>
    </source>
</evidence>
<sequence length="623" mass="70743">MNVLDVKSESEVKDFFVSELLLLGVDFYSEEWEFKSPGKQSVADQSIVFKWNLLLIGFDLPDSGDFSLGQLLKKIAACFVLGMNNKVYAPSTVKNKITWIRGFLLALEASGFKRLSLVTSIQVHNVFCRYHNNVFNGKANSVATVKDRMNVVSQIYRMKKLIGDGFLEDPFPEKFRRQISANLTQPRAWEAPPEPVCIYLLRSAIRFLDVMTEELLRIFFKYVFAVEEAKGQGLVTKKKISAFANAVLKGENFPSGSEFDTLIKNLKADKPNDIASLLNHLQTACFVIISYTSGPRVSEIRRASTESLKYVRHIKGREFPYYYAARSKKRFSGDRNVSNATEDESPWVLSPAGVIAFGVLKRLSEPARAKSKKDNLWLVTAGNALWPFNARQGYSVISSTAINKRLNSFAVFMNLKSTIGWEGRLYSHMGRKHFARFIAKRDRAALGDLALQYSHTSAYSVDISYAKPDSEFRRLLKEEFNVEMESVALELAGLSPQQIFHNVGAKFESRTIGKFVGQVRSIKEIRILLSRGTILVPCQWGVCMYRQETSACKGSKQEPNPENRSPSTCVGCLNFIATPKHRLWWQNYKDDSLRFLRQSNLPQQTRLILTSRLEECEEVLRII</sequence>
<accession>A0ABT6QPA3</accession>
<dbReference type="RefSeq" id="WP_282315977.1">
    <property type="nucleotide sequence ID" value="NZ_JARBWL010000001.1"/>
</dbReference>
<evidence type="ECO:0000313" key="3">
    <source>
        <dbReference type="Proteomes" id="UP001159100"/>
    </source>
</evidence>
<name>A0ABT6QPA3_9PSED</name>
<comment type="caution">
    <text evidence="2">The sequence shown here is derived from an EMBL/GenBank/DDBJ whole genome shotgun (WGS) entry which is preliminary data.</text>
</comment>
<reference evidence="2 3" key="1">
    <citation type="submission" date="2023-02" db="EMBL/GenBank/DDBJ databases">
        <title>Pseudomonas chrutzelriedensis sp. nov., a potently antifungal strain isolated from moss.</title>
        <authorList>
            <person name="Schnyder A."/>
            <person name="Kalawong R."/>
            <person name="Eberl L."/>
            <person name="Agnoli K."/>
        </authorList>
    </citation>
    <scope>NUCLEOTIDE SEQUENCE [LARGE SCALE GENOMIC DNA]</scope>
    <source>
        <strain evidence="2 3">681</strain>
    </source>
</reference>
<dbReference type="Proteomes" id="UP001159100">
    <property type="component" value="Unassembled WGS sequence"/>
</dbReference>
<protein>
    <recommendedName>
        <fullName evidence="4">Integrase</fullName>
    </recommendedName>
</protein>
<evidence type="ECO:0000313" key="1">
    <source>
        <dbReference type="EMBL" id="MDI2592721.1"/>
    </source>
</evidence>
<gene>
    <name evidence="1" type="ORF">POF45_14990</name>
    <name evidence="2" type="ORF">POF45_15025</name>
</gene>
<proteinExistence type="predicted"/>
<keyword evidence="3" id="KW-1185">Reference proteome</keyword>
<dbReference type="EMBL" id="JARBWL010000001">
    <property type="protein sequence ID" value="MDI2592721.1"/>
    <property type="molecule type" value="Genomic_DNA"/>
</dbReference>
<organism evidence="2 3">
    <name type="scientific">Pseudomonas fungipugnans</name>
    <dbReference type="NCBI Taxonomy" id="3024217"/>
    <lineage>
        <taxon>Bacteria</taxon>
        <taxon>Pseudomonadati</taxon>
        <taxon>Pseudomonadota</taxon>
        <taxon>Gammaproteobacteria</taxon>
        <taxon>Pseudomonadales</taxon>
        <taxon>Pseudomonadaceae</taxon>
        <taxon>Pseudomonas</taxon>
    </lineage>
</organism>
<evidence type="ECO:0000313" key="2">
    <source>
        <dbReference type="EMBL" id="MDI2592728.1"/>
    </source>
</evidence>
<dbReference type="EMBL" id="JARBWL010000002">
    <property type="protein sequence ID" value="MDI2592728.1"/>
    <property type="molecule type" value="Genomic_DNA"/>
</dbReference>